<dbReference type="InterPro" id="IPR023271">
    <property type="entry name" value="Aquaporin-like"/>
</dbReference>
<comment type="caution">
    <text evidence="5">The sequence shown here is derived from an EMBL/GenBank/DDBJ whole genome shotgun (WGS) entry which is preliminary data.</text>
</comment>
<evidence type="ECO:0000313" key="5">
    <source>
        <dbReference type="EMBL" id="OWY94287.1"/>
    </source>
</evidence>
<dbReference type="EMBL" id="NBNE01014617">
    <property type="protein sequence ID" value="OWY94287.1"/>
    <property type="molecule type" value="Genomic_DNA"/>
</dbReference>
<evidence type="ECO:0000256" key="2">
    <source>
        <dbReference type="ARBA" id="ARBA00022692"/>
    </source>
</evidence>
<keyword evidence="2" id="KW-0812">Transmembrane</keyword>
<dbReference type="Gene3D" id="1.20.1080.10">
    <property type="entry name" value="Glycerol uptake facilitator protein"/>
    <property type="match status" value="1"/>
</dbReference>
<keyword evidence="4" id="KW-0472">Membrane</keyword>
<protein>
    <recommendedName>
        <fullName evidence="7">Aquaporin</fullName>
    </recommendedName>
</protein>
<organism evidence="5 6">
    <name type="scientific">Phytophthora megakarya</name>
    <dbReference type="NCBI Taxonomy" id="4795"/>
    <lineage>
        <taxon>Eukaryota</taxon>
        <taxon>Sar</taxon>
        <taxon>Stramenopiles</taxon>
        <taxon>Oomycota</taxon>
        <taxon>Peronosporomycetes</taxon>
        <taxon>Peronosporales</taxon>
        <taxon>Peronosporaceae</taxon>
        <taxon>Phytophthora</taxon>
    </lineage>
</organism>
<name>A0A225UM29_9STRA</name>
<dbReference type="STRING" id="4795.A0A225UM29"/>
<feature type="non-terminal residue" evidence="5">
    <location>
        <position position="87"/>
    </location>
</feature>
<evidence type="ECO:0000256" key="4">
    <source>
        <dbReference type="ARBA" id="ARBA00023136"/>
    </source>
</evidence>
<reference evidence="6" key="1">
    <citation type="submission" date="2017-03" db="EMBL/GenBank/DDBJ databases">
        <title>Phytopthora megakarya and P. palmivora, two closely related causual agents of cacao black pod achieved similar genome size and gene model numbers by different mechanisms.</title>
        <authorList>
            <person name="Ali S."/>
            <person name="Shao J."/>
            <person name="Larry D.J."/>
            <person name="Kronmiller B."/>
            <person name="Shen D."/>
            <person name="Strem M.D."/>
            <person name="Melnick R.L."/>
            <person name="Guiltinan M.J."/>
            <person name="Tyler B.M."/>
            <person name="Meinhardt L.W."/>
            <person name="Bailey B.A."/>
        </authorList>
    </citation>
    <scope>NUCLEOTIDE SEQUENCE [LARGE SCALE GENOMIC DNA]</scope>
    <source>
        <strain evidence="6">zdho120</strain>
    </source>
</reference>
<evidence type="ECO:0000256" key="3">
    <source>
        <dbReference type="ARBA" id="ARBA00022989"/>
    </source>
</evidence>
<evidence type="ECO:0000256" key="1">
    <source>
        <dbReference type="ARBA" id="ARBA00004141"/>
    </source>
</evidence>
<evidence type="ECO:0000313" key="6">
    <source>
        <dbReference type="Proteomes" id="UP000198211"/>
    </source>
</evidence>
<dbReference type="SUPFAM" id="SSF81338">
    <property type="entry name" value="Aquaporin-like"/>
    <property type="match status" value="1"/>
</dbReference>
<keyword evidence="3" id="KW-1133">Transmembrane helix</keyword>
<accession>A0A225UM29</accession>
<sequence>MAPLPSTQNPDVDPAPVAEPLVMNDDFDKTENGYAGMTATPKGGSVYPERTGMARFAVQSVHLRECFAEFLGTFVMIVFGMGVNNQV</sequence>
<comment type="subcellular location">
    <subcellularLocation>
        <location evidence="1">Membrane</location>
        <topology evidence="1">Multi-pass membrane protein</topology>
    </subcellularLocation>
</comment>
<dbReference type="AlphaFoldDB" id="A0A225UM29"/>
<gene>
    <name evidence="5" type="ORF">PHMEG_00036025</name>
</gene>
<dbReference type="Proteomes" id="UP000198211">
    <property type="component" value="Unassembled WGS sequence"/>
</dbReference>
<dbReference type="OrthoDB" id="94631at2759"/>
<keyword evidence="6" id="KW-1185">Reference proteome</keyword>
<proteinExistence type="predicted"/>
<dbReference type="GO" id="GO:0016020">
    <property type="term" value="C:membrane"/>
    <property type="evidence" value="ECO:0007669"/>
    <property type="project" value="UniProtKB-SubCell"/>
</dbReference>
<evidence type="ECO:0008006" key="7">
    <source>
        <dbReference type="Google" id="ProtNLM"/>
    </source>
</evidence>